<dbReference type="AlphaFoldDB" id="F2NR55"/>
<keyword evidence="1" id="KW-0812">Transmembrane</keyword>
<dbReference type="GO" id="GO:0008233">
    <property type="term" value="F:peptidase activity"/>
    <property type="evidence" value="ECO:0007669"/>
    <property type="project" value="InterPro"/>
</dbReference>
<feature type="domain" description="Peptidase C39" evidence="2">
    <location>
        <begin position="45"/>
        <end position="179"/>
    </location>
</feature>
<gene>
    <name evidence="3" type="ordered locus">Marky_2182</name>
</gene>
<dbReference type="GO" id="GO:0006508">
    <property type="term" value="P:proteolysis"/>
    <property type="evidence" value="ECO:0007669"/>
    <property type="project" value="InterPro"/>
</dbReference>
<dbReference type="GO" id="GO:0005524">
    <property type="term" value="F:ATP binding"/>
    <property type="evidence" value="ECO:0007669"/>
    <property type="project" value="InterPro"/>
</dbReference>
<dbReference type="Pfam" id="PF03412">
    <property type="entry name" value="Peptidase_C39"/>
    <property type="match status" value="1"/>
</dbReference>
<keyword evidence="1" id="KW-1133">Transmembrane helix</keyword>
<dbReference type="eggNOG" id="COG3271">
    <property type="taxonomic scope" value="Bacteria"/>
</dbReference>
<feature type="transmembrane region" description="Helical" evidence="1">
    <location>
        <begin position="7"/>
        <end position="26"/>
    </location>
</feature>
<name>F2NR55_MARHT</name>
<protein>
    <submittedName>
        <fullName evidence="3">Peptidase C39 bacteriocin processing</fullName>
    </submittedName>
</protein>
<sequence>MRWRILLGFRLIATIVSVSALSVFAFANSENKTYRPLRYTHVIGQADWYTCGAAAVATLLMYYYGDPATESEILEVAIKETERSGKDPLKGLTALSLKRYLERKGYRVRAYRVDLEELADYFRQGGLPVIGHVTRPQLHFLMIARIVDPPIGAPRRSLLGPTDQALVTEKGFSGVILLAVPKTKTQLKEAKALQAKELAWAKAELSRLAALRARLP</sequence>
<dbReference type="EMBL" id="CP002630">
    <property type="protein sequence ID" value="AEB12904.1"/>
    <property type="molecule type" value="Genomic_DNA"/>
</dbReference>
<dbReference type="OrthoDB" id="31321at2"/>
<evidence type="ECO:0000313" key="4">
    <source>
        <dbReference type="Proteomes" id="UP000007030"/>
    </source>
</evidence>
<organism evidence="3 4">
    <name type="scientific">Marinithermus hydrothermalis (strain DSM 14884 / JCM 11576 / T1)</name>
    <dbReference type="NCBI Taxonomy" id="869210"/>
    <lineage>
        <taxon>Bacteria</taxon>
        <taxon>Thermotogati</taxon>
        <taxon>Deinococcota</taxon>
        <taxon>Deinococci</taxon>
        <taxon>Thermales</taxon>
        <taxon>Thermaceae</taxon>
        <taxon>Marinithermus</taxon>
    </lineage>
</organism>
<dbReference type="Gene3D" id="3.90.70.10">
    <property type="entry name" value="Cysteine proteinases"/>
    <property type="match status" value="1"/>
</dbReference>
<dbReference type="KEGG" id="mhd:Marky_2182"/>
<dbReference type="HOGENOM" id="CLU_1314204_0_0_0"/>
<keyword evidence="4" id="KW-1185">Reference proteome</keyword>
<proteinExistence type="predicted"/>
<dbReference type="Proteomes" id="UP000007030">
    <property type="component" value="Chromosome"/>
</dbReference>
<feature type="transmembrane region" description="Helical" evidence="1">
    <location>
        <begin position="46"/>
        <end position="64"/>
    </location>
</feature>
<dbReference type="PROSITE" id="PS50990">
    <property type="entry name" value="PEPTIDASE_C39"/>
    <property type="match status" value="1"/>
</dbReference>
<evidence type="ECO:0000313" key="3">
    <source>
        <dbReference type="EMBL" id="AEB12904.1"/>
    </source>
</evidence>
<accession>F2NR55</accession>
<reference evidence="3 4" key="1">
    <citation type="journal article" date="2012" name="Stand. Genomic Sci.">
        <title>Complete genome sequence of the aerobic, heterotroph Marinithermus hydrothermalis type strain (T1(T)) from a deep-sea hydrothermal vent chimney.</title>
        <authorList>
            <person name="Copeland A."/>
            <person name="Gu W."/>
            <person name="Yasawong M."/>
            <person name="Lapidus A."/>
            <person name="Lucas S."/>
            <person name="Deshpande S."/>
            <person name="Pagani I."/>
            <person name="Tapia R."/>
            <person name="Cheng J.F."/>
            <person name="Goodwin L.A."/>
            <person name="Pitluck S."/>
            <person name="Liolios K."/>
            <person name="Ivanova N."/>
            <person name="Mavromatis K."/>
            <person name="Mikhailova N."/>
            <person name="Pati A."/>
            <person name="Chen A."/>
            <person name="Palaniappan K."/>
            <person name="Land M."/>
            <person name="Pan C."/>
            <person name="Brambilla E.M."/>
            <person name="Rohde M."/>
            <person name="Tindall B.J."/>
            <person name="Sikorski J."/>
            <person name="Goker M."/>
            <person name="Detter J.C."/>
            <person name="Bristow J."/>
            <person name="Eisen J.A."/>
            <person name="Markowitz V."/>
            <person name="Hugenholtz P."/>
            <person name="Kyrpides N.C."/>
            <person name="Klenk H.P."/>
            <person name="Woyke T."/>
        </authorList>
    </citation>
    <scope>NUCLEOTIDE SEQUENCE [LARGE SCALE GENOMIC DNA]</scope>
    <source>
        <strain evidence="4">DSM 14884 / JCM 11576 / T1</strain>
    </source>
</reference>
<keyword evidence="1" id="KW-0472">Membrane</keyword>
<evidence type="ECO:0000259" key="2">
    <source>
        <dbReference type="PROSITE" id="PS50990"/>
    </source>
</evidence>
<dbReference type="InterPro" id="IPR005074">
    <property type="entry name" value="Peptidase_C39"/>
</dbReference>
<dbReference type="STRING" id="869210.Marky_2182"/>
<dbReference type="GO" id="GO:0016020">
    <property type="term" value="C:membrane"/>
    <property type="evidence" value="ECO:0007669"/>
    <property type="project" value="InterPro"/>
</dbReference>
<evidence type="ECO:0000256" key="1">
    <source>
        <dbReference type="SAM" id="Phobius"/>
    </source>
</evidence>